<dbReference type="Gene3D" id="3.60.15.10">
    <property type="entry name" value="Ribonuclease Z/Hydroxyacylglutathione hydrolase-like"/>
    <property type="match status" value="1"/>
</dbReference>
<comment type="caution">
    <text evidence="2">The sequence shown here is derived from an EMBL/GenBank/DDBJ whole genome shotgun (WGS) entry which is preliminary data.</text>
</comment>
<dbReference type="EMBL" id="PPSW01000008">
    <property type="protein sequence ID" value="TLX47939.1"/>
    <property type="molecule type" value="Genomic_DNA"/>
</dbReference>
<protein>
    <recommendedName>
        <fullName evidence="4">Metallo-beta-lactamase domain-containing protein</fullName>
    </recommendedName>
</protein>
<dbReference type="PROSITE" id="PS51257">
    <property type="entry name" value="PROKAR_LIPOPROTEIN"/>
    <property type="match status" value="1"/>
</dbReference>
<evidence type="ECO:0000256" key="1">
    <source>
        <dbReference type="SAM" id="SignalP"/>
    </source>
</evidence>
<evidence type="ECO:0000313" key="3">
    <source>
        <dbReference type="Proteomes" id="UP000309186"/>
    </source>
</evidence>
<evidence type="ECO:0000313" key="2">
    <source>
        <dbReference type="EMBL" id="TLX47939.1"/>
    </source>
</evidence>
<dbReference type="InterPro" id="IPR036866">
    <property type="entry name" value="RibonucZ/Hydroxyglut_hydro"/>
</dbReference>
<feature type="chain" id="PRO_5024337349" description="Metallo-beta-lactamase domain-containing protein" evidence="1">
    <location>
        <begin position="22"/>
        <end position="349"/>
    </location>
</feature>
<keyword evidence="1" id="KW-0732">Signal</keyword>
<gene>
    <name evidence="2" type="ORF">C1E24_06800</name>
</gene>
<organism evidence="2 3">
    <name type="scientific">Pseudoalteromonas phenolica</name>
    <dbReference type="NCBI Taxonomy" id="161398"/>
    <lineage>
        <taxon>Bacteria</taxon>
        <taxon>Pseudomonadati</taxon>
        <taxon>Pseudomonadota</taxon>
        <taxon>Gammaproteobacteria</taxon>
        <taxon>Alteromonadales</taxon>
        <taxon>Pseudoalteromonadaceae</taxon>
        <taxon>Pseudoalteromonas</taxon>
    </lineage>
</organism>
<dbReference type="AlphaFoldDB" id="A0A5R9Q6P6"/>
<reference evidence="2 3" key="1">
    <citation type="submission" date="2018-01" db="EMBL/GenBank/DDBJ databases">
        <title>Co-occurrence of chitin degradation, pigmentation and bioactivity in marine Pseudoalteromonas.</title>
        <authorList>
            <person name="Paulsen S."/>
            <person name="Gram L."/>
            <person name="Machado H."/>
        </authorList>
    </citation>
    <scope>NUCLEOTIDE SEQUENCE [LARGE SCALE GENOMIC DNA]</scope>
    <source>
        <strain evidence="2 3">S3663</strain>
    </source>
</reference>
<sequence>MYYKSLIVLALFGAASFQACAHRDINYMPEDGYASTVGSEYVTPSIKRMLKSNQKIKDLAKLNFDGEVIVQRLTERSYWLQYDFYSVIFYVGDEGVLLLDPLAYGKGKKVLEGIRRVTNKPVTTLVYTSSRADHLEDATVFVEAAEAKGVKLEIIASIESAKVIKQNRKIPAPTKLISLDKGSFEFEGVTVKAHGLTSTLEEHDSAIWIIEQDKVAHQPHLLNPDQIPFMNFAGARSYDSYKMQLAQVQSFDWIFLSSGHGDIGTMADVQFTQQYINDMEKSVRMAFKEYREKGLGEREFNNHHAMFHAGRDYVNVRAVELLREKYGDVYGFEAAVQSHMNMFLSPLLR</sequence>
<dbReference type="OrthoDB" id="9815874at2"/>
<dbReference type="RefSeq" id="WP_138479980.1">
    <property type="nucleotide sequence ID" value="NZ_PPSW01000008.1"/>
</dbReference>
<name>A0A5R9Q6P6_9GAMM</name>
<proteinExistence type="predicted"/>
<feature type="signal peptide" evidence="1">
    <location>
        <begin position="1"/>
        <end position="21"/>
    </location>
</feature>
<accession>A0A5R9Q6P6</accession>
<evidence type="ECO:0008006" key="4">
    <source>
        <dbReference type="Google" id="ProtNLM"/>
    </source>
</evidence>
<dbReference type="SUPFAM" id="SSF56281">
    <property type="entry name" value="Metallo-hydrolase/oxidoreductase"/>
    <property type="match status" value="1"/>
</dbReference>
<dbReference type="Proteomes" id="UP000309186">
    <property type="component" value="Unassembled WGS sequence"/>
</dbReference>